<organism evidence="16 17">
    <name type="scientific">Microbacterium oxydans</name>
    <dbReference type="NCBI Taxonomy" id="82380"/>
    <lineage>
        <taxon>Bacteria</taxon>
        <taxon>Bacillati</taxon>
        <taxon>Actinomycetota</taxon>
        <taxon>Actinomycetes</taxon>
        <taxon>Micrococcales</taxon>
        <taxon>Microbacteriaceae</taxon>
        <taxon>Microbacterium</taxon>
    </lineage>
</organism>
<keyword evidence="12" id="KW-0460">Magnesium</keyword>
<feature type="binding site" evidence="12">
    <location>
        <position position="181"/>
    </location>
    <ligand>
        <name>Mg(2+)</name>
        <dbReference type="ChEBI" id="CHEBI:18420"/>
        <label>1</label>
    </ligand>
</feature>
<dbReference type="NCBIfam" id="TIGR02631">
    <property type="entry name" value="xylA_Arthro"/>
    <property type="match status" value="1"/>
</dbReference>
<evidence type="ECO:0000256" key="13">
    <source>
        <dbReference type="RuleBase" id="RU000609"/>
    </source>
</evidence>
<dbReference type="GO" id="GO:0005737">
    <property type="term" value="C:cytoplasm"/>
    <property type="evidence" value="ECO:0007669"/>
    <property type="project" value="UniProtKB-SubCell"/>
</dbReference>
<comment type="subunit">
    <text evidence="3 12 14">Homotetramer.</text>
</comment>
<reference evidence="16 17" key="1">
    <citation type="submission" date="2015-02" db="EMBL/GenBank/DDBJ databases">
        <title>Draft genome sequences of ten Microbacterium spp. with emphasis on heavy metal contaminated environments.</title>
        <authorList>
            <person name="Corretto E."/>
        </authorList>
    </citation>
    <scope>NUCLEOTIDE SEQUENCE [LARGE SCALE GENOMIC DNA]</scope>
    <source>
        <strain evidence="16 17">BEL4b</strain>
    </source>
</reference>
<keyword evidence="8 12" id="KW-0479">Metal-binding</keyword>
<keyword evidence="7 12" id="KW-0859">Xylose metabolism</keyword>
<feature type="binding site" evidence="12">
    <location>
        <position position="217"/>
    </location>
    <ligand>
        <name>Mg(2+)</name>
        <dbReference type="ChEBI" id="CHEBI:18420"/>
        <label>1</label>
    </ligand>
</feature>
<dbReference type="InterPro" id="IPR001998">
    <property type="entry name" value="Xylose_isomerase"/>
</dbReference>
<dbReference type="EC" id="5.3.1.5" evidence="4 12"/>
<proteinExistence type="inferred from homology"/>
<evidence type="ECO:0000256" key="4">
    <source>
        <dbReference type="ARBA" id="ARBA00011958"/>
    </source>
</evidence>
<dbReference type="RefSeq" id="WP_045277859.1">
    <property type="nucleotide sequence ID" value="NZ_JYIW01000016.1"/>
</dbReference>
<evidence type="ECO:0000256" key="5">
    <source>
        <dbReference type="ARBA" id="ARBA00018232"/>
    </source>
</evidence>
<dbReference type="GO" id="GO:0000287">
    <property type="term" value="F:magnesium ion binding"/>
    <property type="evidence" value="ECO:0007669"/>
    <property type="project" value="UniProtKB-UniRule"/>
</dbReference>
<evidence type="ECO:0000313" key="17">
    <source>
        <dbReference type="Proteomes" id="UP000033640"/>
    </source>
</evidence>
<evidence type="ECO:0000313" key="16">
    <source>
        <dbReference type="EMBL" id="KJL31550.1"/>
    </source>
</evidence>
<comment type="cofactor">
    <cofactor evidence="12">
        <name>Mg(2+)</name>
        <dbReference type="ChEBI" id="CHEBI:18420"/>
    </cofactor>
    <text evidence="12">Binds 2 magnesium ions per subunit.</text>
</comment>
<evidence type="ECO:0000259" key="15">
    <source>
        <dbReference type="Pfam" id="PF01261"/>
    </source>
</evidence>
<evidence type="ECO:0000256" key="12">
    <source>
        <dbReference type="HAMAP-Rule" id="MF_00455"/>
    </source>
</evidence>
<evidence type="ECO:0000256" key="7">
    <source>
        <dbReference type="ARBA" id="ARBA00022629"/>
    </source>
</evidence>
<gene>
    <name evidence="16" type="primary">xylA_1</name>
    <name evidence="12" type="synonym">xylA</name>
    <name evidence="16" type="ORF">RS83_00415</name>
</gene>
<dbReference type="PANTHER" id="PTHR48408">
    <property type="match status" value="1"/>
</dbReference>
<feature type="active site" evidence="12">
    <location>
        <position position="57"/>
    </location>
</feature>
<comment type="caution">
    <text evidence="12">Lacks conserved residue(s) required for the propagation of feature annotation.</text>
</comment>
<feature type="binding site" evidence="12">
    <location>
        <position position="299"/>
    </location>
    <ligand>
        <name>Mg(2+)</name>
        <dbReference type="ChEBI" id="CHEBI:18420"/>
        <label>1</label>
    </ligand>
</feature>
<dbReference type="PATRIC" id="fig|82380.11.peg.431"/>
<comment type="similarity">
    <text evidence="2 12 13">Belongs to the xylose isomerase family.</text>
</comment>
<comment type="subcellular location">
    <subcellularLocation>
        <location evidence="1 12 14">Cytoplasm</location>
    </subcellularLocation>
</comment>
<dbReference type="OrthoDB" id="9763981at2"/>
<dbReference type="SUPFAM" id="SSF51658">
    <property type="entry name" value="Xylose isomerase-like"/>
    <property type="match status" value="1"/>
</dbReference>
<keyword evidence="10 12" id="KW-0119">Carbohydrate metabolism</keyword>
<dbReference type="HAMAP" id="MF_00455">
    <property type="entry name" value="Xylose_isom_A"/>
    <property type="match status" value="1"/>
</dbReference>
<evidence type="ECO:0000256" key="6">
    <source>
        <dbReference type="ARBA" id="ARBA00022490"/>
    </source>
</evidence>
<keyword evidence="6 12" id="KW-0963">Cytoplasm</keyword>
<evidence type="ECO:0000256" key="9">
    <source>
        <dbReference type="ARBA" id="ARBA00023235"/>
    </source>
</evidence>
<comment type="catalytic activity">
    <reaction evidence="11 12 13">
        <text>alpha-D-xylose = alpha-D-xylulofuranose</text>
        <dbReference type="Rhea" id="RHEA:22816"/>
        <dbReference type="ChEBI" id="CHEBI:28518"/>
        <dbReference type="ChEBI" id="CHEBI:188998"/>
        <dbReference type="EC" id="5.3.1.5"/>
    </reaction>
</comment>
<dbReference type="Proteomes" id="UP000033640">
    <property type="component" value="Unassembled WGS sequence"/>
</dbReference>
<evidence type="ECO:0000256" key="14">
    <source>
        <dbReference type="RuleBase" id="RU000610"/>
    </source>
</evidence>
<dbReference type="EMBL" id="JYIW01000016">
    <property type="protein sequence ID" value="KJL31550.1"/>
    <property type="molecule type" value="Genomic_DNA"/>
</dbReference>
<dbReference type="GO" id="GO:0042732">
    <property type="term" value="P:D-xylose metabolic process"/>
    <property type="evidence" value="ECO:0007669"/>
    <property type="project" value="UniProtKB-UniRule"/>
</dbReference>
<evidence type="ECO:0000256" key="10">
    <source>
        <dbReference type="ARBA" id="ARBA00023277"/>
    </source>
</evidence>
<feature type="binding site" evidence="12">
    <location>
        <position position="220"/>
    </location>
    <ligand>
        <name>Mg(2+)</name>
        <dbReference type="ChEBI" id="CHEBI:18420"/>
        <label>2</label>
    </ligand>
</feature>
<feature type="binding site" evidence="12">
    <location>
        <position position="217"/>
    </location>
    <ligand>
        <name>Mg(2+)</name>
        <dbReference type="ChEBI" id="CHEBI:18420"/>
        <label>2</label>
    </ligand>
</feature>
<evidence type="ECO:0000256" key="2">
    <source>
        <dbReference type="ARBA" id="ARBA00005765"/>
    </source>
</evidence>
<name>A0A0F0LGY7_9MICO</name>
<comment type="caution">
    <text evidence="16">The sequence shown here is derived from an EMBL/GenBank/DDBJ whole genome shotgun (WGS) entry which is preliminary data.</text>
</comment>
<dbReference type="InterPro" id="IPR013453">
    <property type="entry name" value="XylA_actinobac"/>
</dbReference>
<dbReference type="PRINTS" id="PR00688">
    <property type="entry name" value="XYLOSISMRASE"/>
</dbReference>
<evidence type="ECO:0000256" key="1">
    <source>
        <dbReference type="ARBA" id="ARBA00004496"/>
    </source>
</evidence>
<dbReference type="GO" id="GO:0009045">
    <property type="term" value="F:xylose isomerase activity"/>
    <property type="evidence" value="ECO:0007669"/>
    <property type="project" value="UniProtKB-UniRule"/>
</dbReference>
<dbReference type="InterPro" id="IPR036237">
    <property type="entry name" value="Xyl_isomerase-like_sf"/>
</dbReference>
<dbReference type="PANTHER" id="PTHR48408:SF1">
    <property type="entry name" value="XYLOSE ISOMERASE"/>
    <property type="match status" value="1"/>
</dbReference>
<accession>A0A0F0LGY7</accession>
<dbReference type="Gene3D" id="3.20.20.150">
    <property type="entry name" value="Divalent-metal-dependent TIM barrel enzymes"/>
    <property type="match status" value="1"/>
</dbReference>
<protein>
    <recommendedName>
        <fullName evidence="5 12">Xylose isomerase</fullName>
        <ecNumber evidence="4 12">5.3.1.5</ecNumber>
    </recommendedName>
</protein>
<dbReference type="PROSITE" id="PS51415">
    <property type="entry name" value="XYLOSE_ISOMERASE"/>
    <property type="match status" value="1"/>
</dbReference>
<feature type="domain" description="Xylose isomerase-like TIM barrel" evidence="15">
    <location>
        <begin position="41"/>
        <end position="272"/>
    </location>
</feature>
<feature type="active site" evidence="12">
    <location>
        <position position="54"/>
    </location>
</feature>
<dbReference type="Pfam" id="PF01261">
    <property type="entry name" value="AP_endonuc_2"/>
    <property type="match status" value="1"/>
</dbReference>
<sequence>MSLTPTRADKFSFGLWTIGYNGTDPFGGPTRPALDVVHAVEKLSELGAYGLTFHDDDLFAFGSTDAERQTQIDRLKGALADTGLVVPMVTTNLFSAPVFKDGGFTSNDRQVRRFALRKVLRNLDLAAELGAKTFVMWGGREGAEYDSAKDVRAALERYREAVNLLGDYVTDKGYDIRFAIEPKPNEPRGDILLPTLGHAIAFIDSLERPELVGVNPEVGHEQMAGLNFTAGIAQALFHGKLFHIDLNGQRGIKYDQDLVFGHGDLHNAFSLVDLLENGGPSTGSGTQPVPAYDGPRHFDYKPSRTEDETGVWDSAAANMRTYLLLKERAAAFRADPEVQEALAAAKVAELTTPTLNEGESYDDLLADRTAYEDFDTDAYLGGKGFGFVRLQQLATEHLLGAR</sequence>
<evidence type="ECO:0000256" key="11">
    <source>
        <dbReference type="ARBA" id="ARBA00033659"/>
    </source>
</evidence>
<dbReference type="InterPro" id="IPR013022">
    <property type="entry name" value="Xyl_isomerase-like_TIM-brl"/>
</dbReference>
<evidence type="ECO:0000256" key="3">
    <source>
        <dbReference type="ARBA" id="ARBA00011881"/>
    </source>
</evidence>
<keyword evidence="9 12" id="KW-0413">Isomerase</keyword>
<evidence type="ECO:0000256" key="8">
    <source>
        <dbReference type="ARBA" id="ARBA00022723"/>
    </source>
</evidence>
<dbReference type="AlphaFoldDB" id="A0A0F0LGY7"/>
<feature type="binding site" evidence="12">
    <location>
        <position position="245"/>
    </location>
    <ligand>
        <name>Mg(2+)</name>
        <dbReference type="ChEBI" id="CHEBI:18420"/>
        <label>1</label>
    </ligand>
</feature>